<evidence type="ECO:0000256" key="1">
    <source>
        <dbReference type="SAM" id="Phobius"/>
    </source>
</evidence>
<sequence>MLPWPQRGWLEKALPSRLTHLTLKKSFYEENKNHINNNITILTYILFTISGQSIYIYLNKIDNYSANKAQ</sequence>
<proteinExistence type="predicted"/>
<protein>
    <submittedName>
        <fullName evidence="2">F-box and FNIP repeat-containing protein</fullName>
    </submittedName>
</protein>
<keyword evidence="1" id="KW-0812">Transmembrane</keyword>
<accession>A0A8K1W6C4</accession>
<reference evidence="2" key="1">
    <citation type="submission" date="2018-03" db="EMBL/GenBank/DDBJ databases">
        <title>Draft genome sequences of Megaviruse, new member of the family Mimiviridae isolated from water in Shanghai, China.</title>
        <authorList>
            <person name="Xia Y."/>
        </authorList>
    </citation>
    <scope>NUCLEOTIDE SEQUENCE</scope>
    <source>
        <strain evidence="2">SH</strain>
    </source>
</reference>
<organism evidence="2">
    <name type="scientific">Megavirus baoshan</name>
    <dbReference type="NCBI Taxonomy" id="2496520"/>
    <lineage>
        <taxon>Viruses</taxon>
        <taxon>Varidnaviria</taxon>
        <taxon>Bamfordvirae</taxon>
        <taxon>Nucleocytoviricota</taxon>
        <taxon>Megaviricetes</taxon>
        <taxon>Imitervirales</taxon>
        <taxon>Mimiviridae</taxon>
        <taxon>Megamimivirinae</taxon>
        <taxon>Megavirus</taxon>
        <taxon>Megavirus baoshanense</taxon>
    </lineage>
</organism>
<keyword evidence="1" id="KW-0472">Membrane</keyword>
<dbReference type="EMBL" id="MH046811">
    <property type="protein sequence ID" value="UFX99924.1"/>
    <property type="molecule type" value="Genomic_DNA"/>
</dbReference>
<feature type="transmembrane region" description="Helical" evidence="1">
    <location>
        <begin position="39"/>
        <end position="58"/>
    </location>
</feature>
<gene>
    <name evidence="2" type="ORF">Mb1037</name>
</gene>
<name>A0A8K1W6C4_9VIRU</name>
<keyword evidence="1" id="KW-1133">Transmembrane helix</keyword>
<evidence type="ECO:0000313" key="2">
    <source>
        <dbReference type="EMBL" id="UFX99924.1"/>
    </source>
</evidence>